<protein>
    <submittedName>
        <fullName evidence="6">RpiR family transcriptional regulator</fullName>
    </submittedName>
</protein>
<dbReference type="Proteomes" id="UP000321685">
    <property type="component" value="Unassembled WGS sequence"/>
</dbReference>
<keyword evidence="1" id="KW-0805">Transcription regulation</keyword>
<gene>
    <name evidence="6" type="ORF">PSU4_40000</name>
</gene>
<dbReference type="InterPro" id="IPR035472">
    <property type="entry name" value="RpiR-like_SIS"/>
</dbReference>
<dbReference type="GO" id="GO:0003677">
    <property type="term" value="F:DNA binding"/>
    <property type="evidence" value="ECO:0007669"/>
    <property type="project" value="UniProtKB-KW"/>
</dbReference>
<dbReference type="PROSITE" id="PS51464">
    <property type="entry name" value="SIS"/>
    <property type="match status" value="1"/>
</dbReference>
<dbReference type="EMBL" id="BJVJ01000044">
    <property type="protein sequence ID" value="GEL25046.1"/>
    <property type="molecule type" value="Genomic_DNA"/>
</dbReference>
<dbReference type="GO" id="GO:1901135">
    <property type="term" value="P:carbohydrate derivative metabolic process"/>
    <property type="evidence" value="ECO:0007669"/>
    <property type="project" value="InterPro"/>
</dbReference>
<dbReference type="InterPro" id="IPR001347">
    <property type="entry name" value="SIS_dom"/>
</dbReference>
<feature type="domain" description="SIS" evidence="5">
    <location>
        <begin position="131"/>
        <end position="268"/>
    </location>
</feature>
<evidence type="ECO:0000259" key="4">
    <source>
        <dbReference type="PROSITE" id="PS51071"/>
    </source>
</evidence>
<dbReference type="InterPro" id="IPR009057">
    <property type="entry name" value="Homeodomain-like_sf"/>
</dbReference>
<evidence type="ECO:0000256" key="2">
    <source>
        <dbReference type="ARBA" id="ARBA00023125"/>
    </source>
</evidence>
<evidence type="ECO:0000313" key="7">
    <source>
        <dbReference type="Proteomes" id="UP000321685"/>
    </source>
</evidence>
<organism evidence="6 7">
    <name type="scientific">Pseudonocardia sulfidoxydans NBRC 16205</name>
    <dbReference type="NCBI Taxonomy" id="1223511"/>
    <lineage>
        <taxon>Bacteria</taxon>
        <taxon>Bacillati</taxon>
        <taxon>Actinomycetota</taxon>
        <taxon>Actinomycetes</taxon>
        <taxon>Pseudonocardiales</taxon>
        <taxon>Pseudonocardiaceae</taxon>
        <taxon>Pseudonocardia</taxon>
    </lineage>
</organism>
<dbReference type="Pfam" id="PF01380">
    <property type="entry name" value="SIS"/>
    <property type="match status" value="1"/>
</dbReference>
<reference evidence="6 7" key="1">
    <citation type="submission" date="2019-07" db="EMBL/GenBank/DDBJ databases">
        <title>Whole genome shotgun sequence of Pseudonocardia sulfidoxydans NBRC 16205.</title>
        <authorList>
            <person name="Hosoyama A."/>
            <person name="Uohara A."/>
            <person name="Ohji S."/>
            <person name="Ichikawa N."/>
        </authorList>
    </citation>
    <scope>NUCLEOTIDE SEQUENCE [LARGE SCALE GENOMIC DNA]</scope>
    <source>
        <strain evidence="6 7">NBRC 16205</strain>
    </source>
</reference>
<dbReference type="InterPro" id="IPR000281">
    <property type="entry name" value="HTH_RpiR"/>
</dbReference>
<evidence type="ECO:0000313" key="6">
    <source>
        <dbReference type="EMBL" id="GEL25046.1"/>
    </source>
</evidence>
<dbReference type="Gene3D" id="1.10.10.10">
    <property type="entry name" value="Winged helix-like DNA-binding domain superfamily/Winged helix DNA-binding domain"/>
    <property type="match status" value="1"/>
</dbReference>
<feature type="domain" description="HTH rpiR-type" evidence="4">
    <location>
        <begin position="10"/>
        <end position="86"/>
    </location>
</feature>
<dbReference type="PROSITE" id="PS51071">
    <property type="entry name" value="HTH_RPIR"/>
    <property type="match status" value="1"/>
</dbReference>
<keyword evidence="2" id="KW-0238">DNA-binding</keyword>
<evidence type="ECO:0000256" key="3">
    <source>
        <dbReference type="ARBA" id="ARBA00023163"/>
    </source>
</evidence>
<dbReference type="PANTHER" id="PTHR30514">
    <property type="entry name" value="GLUCOKINASE"/>
    <property type="match status" value="1"/>
</dbReference>
<dbReference type="GO" id="GO:0097367">
    <property type="term" value="F:carbohydrate derivative binding"/>
    <property type="evidence" value="ECO:0007669"/>
    <property type="project" value="InterPro"/>
</dbReference>
<dbReference type="GO" id="GO:0003700">
    <property type="term" value="F:DNA-binding transcription factor activity"/>
    <property type="evidence" value="ECO:0007669"/>
    <property type="project" value="InterPro"/>
</dbReference>
<dbReference type="InterPro" id="IPR036388">
    <property type="entry name" value="WH-like_DNA-bd_sf"/>
</dbReference>
<keyword evidence="3" id="KW-0804">Transcription</keyword>
<dbReference type="SUPFAM" id="SSF46689">
    <property type="entry name" value="Homeodomain-like"/>
    <property type="match status" value="1"/>
</dbReference>
<evidence type="ECO:0000259" key="5">
    <source>
        <dbReference type="PROSITE" id="PS51464"/>
    </source>
</evidence>
<dbReference type="InterPro" id="IPR046348">
    <property type="entry name" value="SIS_dom_sf"/>
</dbReference>
<proteinExistence type="predicted"/>
<comment type="caution">
    <text evidence="6">The sequence shown here is derived from an EMBL/GenBank/DDBJ whole genome shotgun (WGS) entry which is preliminary data.</text>
</comment>
<dbReference type="Gene3D" id="3.40.50.10490">
    <property type="entry name" value="Glucose-6-phosphate isomerase like protein, domain 1"/>
    <property type="match status" value="1"/>
</dbReference>
<sequence>MPAASLNDSEPDWLTSLVEDARLTPKGRTVAHSLASNPRLGAFGSVAEFAEKCDVNAATVIRFAQRLGFKGWSDFQLNFRHRYLASLLQTDAEQNPADRQGSSVFRSAVQRDIENLHATLDSVDPGEFDKIAELIARAPKTLVIGGGTYGLLARVLAHHASYMGYDVRCEAHDGARLVVALSQLDPGDMLVAVNFWQPVRQILDAVEWAREQKIETAVVVDSRFSPLADRADHALIVPSEGIAYFQSLSAGMSLMHALLAKLHELGGERATERIRRGEKLWGKLGVLR</sequence>
<dbReference type="InterPro" id="IPR047640">
    <property type="entry name" value="RpiR-like"/>
</dbReference>
<dbReference type="Pfam" id="PF01418">
    <property type="entry name" value="HTH_6"/>
    <property type="match status" value="1"/>
</dbReference>
<evidence type="ECO:0000256" key="1">
    <source>
        <dbReference type="ARBA" id="ARBA00023015"/>
    </source>
</evidence>
<dbReference type="CDD" id="cd05013">
    <property type="entry name" value="SIS_RpiR"/>
    <property type="match status" value="1"/>
</dbReference>
<keyword evidence="7" id="KW-1185">Reference proteome</keyword>
<dbReference type="SUPFAM" id="SSF53697">
    <property type="entry name" value="SIS domain"/>
    <property type="match status" value="1"/>
</dbReference>
<dbReference type="AlphaFoldDB" id="A0A511DJQ8"/>
<accession>A0A511DJQ8</accession>
<name>A0A511DJQ8_9PSEU</name>